<dbReference type="OrthoDB" id="439808at2759"/>
<dbReference type="PhylomeDB" id="B3SAC0"/>
<dbReference type="InterPro" id="IPR050886">
    <property type="entry name" value="RNA-binding_reg"/>
</dbReference>
<dbReference type="Gene3D" id="3.30.70.330">
    <property type="match status" value="1"/>
</dbReference>
<feature type="domain" description="RRM" evidence="3">
    <location>
        <begin position="10"/>
        <end position="92"/>
    </location>
</feature>
<dbReference type="GO" id="GO:0003729">
    <property type="term" value="F:mRNA binding"/>
    <property type="evidence" value="ECO:0000318"/>
    <property type="project" value="GO_Central"/>
</dbReference>
<evidence type="ECO:0000256" key="2">
    <source>
        <dbReference type="PROSITE-ProRule" id="PRU00176"/>
    </source>
</evidence>
<dbReference type="SUPFAM" id="SSF54928">
    <property type="entry name" value="RNA-binding domain, RBD"/>
    <property type="match status" value="1"/>
</dbReference>
<gene>
    <name evidence="4" type="ORF">TRIADDRAFT_61208</name>
</gene>
<reference evidence="4 5" key="1">
    <citation type="journal article" date="2008" name="Nature">
        <title>The Trichoplax genome and the nature of placozoans.</title>
        <authorList>
            <person name="Srivastava M."/>
            <person name="Begovic E."/>
            <person name="Chapman J."/>
            <person name="Putnam N.H."/>
            <person name="Hellsten U."/>
            <person name="Kawashima T."/>
            <person name="Kuo A."/>
            <person name="Mitros T."/>
            <person name="Salamov A."/>
            <person name="Carpenter M.L."/>
            <person name="Signorovitch A.Y."/>
            <person name="Moreno M.A."/>
            <person name="Kamm K."/>
            <person name="Grimwood J."/>
            <person name="Schmutz J."/>
            <person name="Shapiro H."/>
            <person name="Grigoriev I.V."/>
            <person name="Buss L.W."/>
            <person name="Schierwater B."/>
            <person name="Dellaporta S.L."/>
            <person name="Rokhsar D.S."/>
        </authorList>
    </citation>
    <scope>NUCLEOTIDE SEQUENCE [LARGE SCALE GENOMIC DNA]</scope>
    <source>
        <strain evidence="4 5">Grell-BS-1999</strain>
    </source>
</reference>
<name>B3SAC0_TRIAD</name>
<dbReference type="CTD" id="6758449"/>
<evidence type="ECO:0000256" key="1">
    <source>
        <dbReference type="ARBA" id="ARBA00022884"/>
    </source>
</evidence>
<evidence type="ECO:0000313" key="4">
    <source>
        <dbReference type="EMBL" id="EDV20233.1"/>
    </source>
</evidence>
<dbReference type="PANTHER" id="PTHR48024">
    <property type="entry name" value="GEO13361P1-RELATED"/>
    <property type="match status" value="1"/>
</dbReference>
<evidence type="ECO:0000313" key="5">
    <source>
        <dbReference type="Proteomes" id="UP000009022"/>
    </source>
</evidence>
<dbReference type="AlphaFoldDB" id="B3SAC0"/>
<protein>
    <recommendedName>
        <fullName evidence="3">RRM domain-containing protein</fullName>
    </recommendedName>
</protein>
<dbReference type="GeneID" id="6758449"/>
<dbReference type="PROSITE" id="PS50102">
    <property type="entry name" value="RRM"/>
    <property type="match status" value="1"/>
</dbReference>
<dbReference type="InParanoid" id="B3SAC0"/>
<dbReference type="KEGG" id="tad:TRIADDRAFT_61208"/>
<dbReference type="Pfam" id="PF00076">
    <property type="entry name" value="RRM_1"/>
    <property type="match status" value="1"/>
</dbReference>
<dbReference type="InterPro" id="IPR012677">
    <property type="entry name" value="Nucleotide-bd_a/b_plait_sf"/>
</dbReference>
<dbReference type="PANTHER" id="PTHR48024:SF56">
    <property type="entry name" value="HETEROGENEOUS NUCLEAR RIBONUCLEOPROTEIN A0"/>
    <property type="match status" value="1"/>
</dbReference>
<keyword evidence="5" id="KW-1185">Reference proteome</keyword>
<dbReference type="RefSeq" id="XP_002117183.1">
    <property type="nucleotide sequence ID" value="XM_002117147.1"/>
</dbReference>
<proteinExistence type="predicted"/>
<dbReference type="EMBL" id="DS985261">
    <property type="protein sequence ID" value="EDV20233.1"/>
    <property type="molecule type" value="Genomic_DNA"/>
</dbReference>
<dbReference type="SMART" id="SM00360">
    <property type="entry name" value="RRM"/>
    <property type="match status" value="1"/>
</dbReference>
<dbReference type="eggNOG" id="KOG0118">
    <property type="taxonomic scope" value="Eukaryota"/>
</dbReference>
<organism evidence="4 5">
    <name type="scientific">Trichoplax adhaerens</name>
    <name type="common">Trichoplax reptans</name>
    <dbReference type="NCBI Taxonomy" id="10228"/>
    <lineage>
        <taxon>Eukaryota</taxon>
        <taxon>Metazoa</taxon>
        <taxon>Placozoa</taxon>
        <taxon>Uniplacotomia</taxon>
        <taxon>Trichoplacea</taxon>
        <taxon>Trichoplacidae</taxon>
        <taxon>Trichoplax</taxon>
    </lineage>
</organism>
<dbReference type="FunCoup" id="B3SAC0">
    <property type="interactions" value="1203"/>
</dbReference>
<keyword evidence="1 2" id="KW-0694">RNA-binding</keyword>
<dbReference type="InterPro" id="IPR000504">
    <property type="entry name" value="RRM_dom"/>
</dbReference>
<dbReference type="HOGENOM" id="CLU_012062_28_10_1"/>
<accession>B3SAC0</accession>
<dbReference type="OMA" id="GFCWVLF"/>
<dbReference type="InterPro" id="IPR035979">
    <property type="entry name" value="RBD_domain_sf"/>
</dbReference>
<dbReference type="FunFam" id="3.30.70.330:FF:001759">
    <property type="match status" value="1"/>
</dbReference>
<sequence>MFASYVDKARSLFVARLPWFTSPEILRQYFSKYGIITRASIVYDRDTGRSRRYGFVEFRSRSSLQQALTEQPHVIDGTEALVKEVLTQPSEPAQKSGLADEEKQI</sequence>
<dbReference type="STRING" id="10228.B3SAC0"/>
<dbReference type="Proteomes" id="UP000009022">
    <property type="component" value="Unassembled WGS sequence"/>
</dbReference>
<evidence type="ECO:0000259" key="3">
    <source>
        <dbReference type="PROSITE" id="PS50102"/>
    </source>
</evidence>